<comment type="caution">
    <text evidence="2">The sequence shown here is derived from an EMBL/GenBank/DDBJ whole genome shotgun (WGS) entry which is preliminary data.</text>
</comment>
<dbReference type="Proteomes" id="UP000255317">
    <property type="component" value="Unassembled WGS sequence"/>
</dbReference>
<keyword evidence="3" id="KW-1185">Reference proteome</keyword>
<dbReference type="Pfam" id="PF00578">
    <property type="entry name" value="AhpC-TSA"/>
    <property type="match status" value="1"/>
</dbReference>
<dbReference type="InterPro" id="IPR000866">
    <property type="entry name" value="AhpC/TSA"/>
</dbReference>
<dbReference type="InterPro" id="IPR050553">
    <property type="entry name" value="Thioredoxin_ResA/DsbE_sf"/>
</dbReference>
<dbReference type="EMBL" id="QRAO01000002">
    <property type="protein sequence ID" value="RDK86952.1"/>
    <property type="molecule type" value="Genomic_DNA"/>
</dbReference>
<accession>A0A370QF08</accession>
<dbReference type="AlphaFoldDB" id="A0A370QF08"/>
<dbReference type="Gene3D" id="3.40.30.10">
    <property type="entry name" value="Glutaredoxin"/>
    <property type="match status" value="1"/>
</dbReference>
<dbReference type="PANTHER" id="PTHR42852:SF13">
    <property type="entry name" value="PROTEIN DIPZ"/>
    <property type="match status" value="1"/>
</dbReference>
<dbReference type="SUPFAM" id="SSF52833">
    <property type="entry name" value="Thioredoxin-like"/>
    <property type="match status" value="1"/>
</dbReference>
<dbReference type="InterPro" id="IPR013766">
    <property type="entry name" value="Thioredoxin_domain"/>
</dbReference>
<dbReference type="GO" id="GO:0016491">
    <property type="term" value="F:oxidoreductase activity"/>
    <property type="evidence" value="ECO:0007669"/>
    <property type="project" value="InterPro"/>
</dbReference>
<feature type="domain" description="Thioredoxin" evidence="1">
    <location>
        <begin position="42"/>
        <end position="186"/>
    </location>
</feature>
<organism evidence="2 3">
    <name type="scientific">Marinirhabdus gelatinilytica</name>
    <dbReference type="NCBI Taxonomy" id="1703343"/>
    <lineage>
        <taxon>Bacteria</taxon>
        <taxon>Pseudomonadati</taxon>
        <taxon>Bacteroidota</taxon>
        <taxon>Flavobacteriia</taxon>
        <taxon>Flavobacteriales</taxon>
        <taxon>Flavobacteriaceae</taxon>
    </lineage>
</organism>
<evidence type="ECO:0000313" key="2">
    <source>
        <dbReference type="EMBL" id="RDK86952.1"/>
    </source>
</evidence>
<dbReference type="InterPro" id="IPR036249">
    <property type="entry name" value="Thioredoxin-like_sf"/>
</dbReference>
<sequence length="187" mass="21562">MMKFLNKHWKTILLLLIVVLLFIPQTGTPIKVFFNRILAFSPSEIASEEQESLSNYYWELNDLNNGTINFSTAEGNVTLVNVWATWCPPCIAEMPSMQKLYDSYKNKMAFYFVSLEDTKTLRQFAEKKNYTFPIYTTQQKFPKEIQTNSFPTTYLLSKSGKIVMVQKGAADWNSETVHNTIDALLAE</sequence>
<dbReference type="PANTHER" id="PTHR42852">
    <property type="entry name" value="THIOL:DISULFIDE INTERCHANGE PROTEIN DSBE"/>
    <property type="match status" value="1"/>
</dbReference>
<reference evidence="2 3" key="1">
    <citation type="submission" date="2018-07" db="EMBL/GenBank/DDBJ databases">
        <title>Genomic Encyclopedia of Type Strains, Phase IV (KMG-IV): sequencing the most valuable type-strain genomes for metagenomic binning, comparative biology and taxonomic classification.</title>
        <authorList>
            <person name="Goeker M."/>
        </authorList>
    </citation>
    <scope>NUCLEOTIDE SEQUENCE [LARGE SCALE GENOMIC DNA]</scope>
    <source>
        <strain evidence="2 3">DSM 101478</strain>
    </source>
</reference>
<dbReference type="GO" id="GO:0016853">
    <property type="term" value="F:isomerase activity"/>
    <property type="evidence" value="ECO:0007669"/>
    <property type="project" value="UniProtKB-KW"/>
</dbReference>
<proteinExistence type="predicted"/>
<evidence type="ECO:0000259" key="1">
    <source>
        <dbReference type="PROSITE" id="PS51352"/>
    </source>
</evidence>
<keyword evidence="2" id="KW-0413">Isomerase</keyword>
<dbReference type="GO" id="GO:0016209">
    <property type="term" value="F:antioxidant activity"/>
    <property type="evidence" value="ECO:0007669"/>
    <property type="project" value="InterPro"/>
</dbReference>
<dbReference type="CDD" id="cd02966">
    <property type="entry name" value="TlpA_like_family"/>
    <property type="match status" value="1"/>
</dbReference>
<gene>
    <name evidence="2" type="ORF">C8D94_102130</name>
</gene>
<name>A0A370QF08_9FLAO</name>
<dbReference type="PROSITE" id="PS51352">
    <property type="entry name" value="THIOREDOXIN_2"/>
    <property type="match status" value="1"/>
</dbReference>
<protein>
    <submittedName>
        <fullName evidence="2">Thiol-disulfide isomerase/thioredoxin</fullName>
    </submittedName>
</protein>
<evidence type="ECO:0000313" key="3">
    <source>
        <dbReference type="Proteomes" id="UP000255317"/>
    </source>
</evidence>
<dbReference type="RefSeq" id="WP_245946219.1">
    <property type="nucleotide sequence ID" value="NZ_QRAO01000002.1"/>
</dbReference>